<reference evidence="3 4" key="1">
    <citation type="submission" date="2017-10" db="EMBL/GenBank/DDBJ databases">
        <title>The draft genome sequence of Lewinella nigricans NBRC 102662.</title>
        <authorList>
            <person name="Wang K."/>
        </authorList>
    </citation>
    <scope>NUCLEOTIDE SEQUENCE [LARGE SCALE GENOMIC DNA]</scope>
    <source>
        <strain evidence="3 4">NBRC 102662</strain>
    </source>
</reference>
<dbReference type="AlphaFoldDB" id="A0A2D0N3Z9"/>
<evidence type="ECO:0000259" key="2">
    <source>
        <dbReference type="Pfam" id="PF01569"/>
    </source>
</evidence>
<dbReference type="PANTHER" id="PTHR34599:SF1">
    <property type="entry name" value="PHOSPHATIDIC ACID PHOSPHATASE TYPE 2_HALOPEROXIDASE DOMAIN-CONTAINING PROTEIN"/>
    <property type="match status" value="1"/>
</dbReference>
<dbReference type="Proteomes" id="UP000223913">
    <property type="component" value="Unassembled WGS sequence"/>
</dbReference>
<dbReference type="InterPro" id="IPR036938">
    <property type="entry name" value="PAP2/HPO_sf"/>
</dbReference>
<feature type="domain" description="Phosphatidic acid phosphatase type 2/haloperoxidase" evidence="2">
    <location>
        <begin position="308"/>
        <end position="430"/>
    </location>
</feature>
<dbReference type="OrthoDB" id="7793240at2"/>
<feature type="signal peptide" evidence="1">
    <location>
        <begin position="1"/>
        <end position="18"/>
    </location>
</feature>
<dbReference type="EMBL" id="PDUD01000036">
    <property type="protein sequence ID" value="PHN02869.1"/>
    <property type="molecule type" value="Genomic_DNA"/>
</dbReference>
<comment type="caution">
    <text evidence="3">The sequence shown here is derived from an EMBL/GenBank/DDBJ whole genome shotgun (WGS) entry which is preliminary data.</text>
</comment>
<protein>
    <submittedName>
        <fullName evidence="3">Phosphatidic acid phosphatase</fullName>
    </submittedName>
</protein>
<feature type="chain" id="PRO_5012767940" evidence="1">
    <location>
        <begin position="19"/>
        <end position="446"/>
    </location>
</feature>
<evidence type="ECO:0000256" key="1">
    <source>
        <dbReference type="SAM" id="SignalP"/>
    </source>
</evidence>
<keyword evidence="1" id="KW-0732">Signal</keyword>
<organism evidence="3 4">
    <name type="scientific">Flavilitoribacter nigricans (strain ATCC 23147 / DSM 23189 / NBRC 102662 / NCIMB 1420 / SS-2)</name>
    <name type="common">Lewinella nigricans</name>
    <dbReference type="NCBI Taxonomy" id="1122177"/>
    <lineage>
        <taxon>Bacteria</taxon>
        <taxon>Pseudomonadati</taxon>
        <taxon>Bacteroidota</taxon>
        <taxon>Saprospiria</taxon>
        <taxon>Saprospirales</taxon>
        <taxon>Lewinellaceae</taxon>
        <taxon>Flavilitoribacter</taxon>
    </lineage>
</organism>
<dbReference type="Pfam" id="PF01569">
    <property type="entry name" value="PAP2"/>
    <property type="match status" value="1"/>
</dbReference>
<proteinExistence type="predicted"/>
<evidence type="ECO:0000313" key="4">
    <source>
        <dbReference type="Proteomes" id="UP000223913"/>
    </source>
</evidence>
<dbReference type="InterPro" id="IPR000326">
    <property type="entry name" value="PAP2/HPO"/>
</dbReference>
<dbReference type="RefSeq" id="WP_099153809.1">
    <property type="nucleotide sequence ID" value="NZ_PDUD01000036.1"/>
</dbReference>
<accession>A0A2D0N3Z9</accession>
<gene>
    <name evidence="3" type="ORF">CRP01_30290</name>
</gene>
<dbReference type="Gene3D" id="1.10.606.20">
    <property type="match status" value="1"/>
</dbReference>
<sequence>MIKSFRIWALASSLLVLAACEEVNPNFQTEAQQPEMVHQTAKQLTDIIVHDIFSPPVASRIYAYSTIAAYQAAVPGFPEYKSLEGQLNGLENVPKPEAGKEYCYPLASLQAFTKVGKTLIFSEDKMEAYQQKLYDEFTALNMPEEVYERSIAYGNQVADHIMGWADGDMYKQTRTFPKFSINDDHARWQPTPPDYMDGIEPHWKDIRPFVIESPDQFAPPPPTAYDLDPKSQFYQETMEVYEALQSEDKEERLEIARFWDCNPYVSHHTGHVMFATKKITPGGHWMGIAAIACKKDSADFMKSTQVYTLTSIALADAFISCWDEKYRSNLVRPETVINRHIDEEWAPALQTPPFPEYTSGHSVISRSAAIALTSIFGDNFAYHDDVEEEYGLPSRDFNSFLEASEEAAVSRLYGGIHYRPAIDNGVAQGEKVGKYVVANIRMKEES</sequence>
<dbReference type="InterPro" id="IPR052559">
    <property type="entry name" value="V-haloperoxidase"/>
</dbReference>
<dbReference type="PROSITE" id="PS51257">
    <property type="entry name" value="PROKAR_LIPOPROTEIN"/>
    <property type="match status" value="1"/>
</dbReference>
<keyword evidence="4" id="KW-1185">Reference proteome</keyword>
<name>A0A2D0N3Z9_FLAN2</name>
<dbReference type="PANTHER" id="PTHR34599">
    <property type="entry name" value="PEROXIDASE-RELATED"/>
    <property type="match status" value="1"/>
</dbReference>
<evidence type="ECO:0000313" key="3">
    <source>
        <dbReference type="EMBL" id="PHN02869.1"/>
    </source>
</evidence>
<dbReference type="SUPFAM" id="SSF48317">
    <property type="entry name" value="Acid phosphatase/Vanadium-dependent haloperoxidase"/>
    <property type="match status" value="1"/>
</dbReference>
<dbReference type="CDD" id="cd03398">
    <property type="entry name" value="PAP2_haloperoxidase"/>
    <property type="match status" value="1"/>
</dbReference>